<dbReference type="Proteomes" id="UP001597216">
    <property type="component" value="Unassembled WGS sequence"/>
</dbReference>
<dbReference type="InterPro" id="IPR014914">
    <property type="entry name" value="RES_dom"/>
</dbReference>
<organism evidence="2 3">
    <name type="scientific">Phenylobacterium conjunctum</name>
    <dbReference type="NCBI Taxonomy" id="1298959"/>
    <lineage>
        <taxon>Bacteria</taxon>
        <taxon>Pseudomonadati</taxon>
        <taxon>Pseudomonadota</taxon>
        <taxon>Alphaproteobacteria</taxon>
        <taxon>Caulobacterales</taxon>
        <taxon>Caulobacteraceae</taxon>
        <taxon>Phenylobacterium</taxon>
    </lineage>
</organism>
<accession>A0ABW3T677</accession>
<dbReference type="Pfam" id="PF08808">
    <property type="entry name" value="RES"/>
    <property type="match status" value="1"/>
</dbReference>
<evidence type="ECO:0000313" key="3">
    <source>
        <dbReference type="Proteomes" id="UP001597216"/>
    </source>
</evidence>
<dbReference type="RefSeq" id="WP_377354520.1">
    <property type="nucleotide sequence ID" value="NZ_JBHTLQ010000057.1"/>
</dbReference>
<evidence type="ECO:0000313" key="2">
    <source>
        <dbReference type="EMBL" id="MFD1192427.1"/>
    </source>
</evidence>
<name>A0ABW3T677_9CAUL</name>
<dbReference type="SMART" id="SM00953">
    <property type="entry name" value="RES"/>
    <property type="match status" value="1"/>
</dbReference>
<proteinExistence type="predicted"/>
<keyword evidence="3" id="KW-1185">Reference proteome</keyword>
<comment type="caution">
    <text evidence="2">The sequence shown here is derived from an EMBL/GenBank/DDBJ whole genome shotgun (WGS) entry which is preliminary data.</text>
</comment>
<gene>
    <name evidence="2" type="ORF">ACFQ27_17695</name>
</gene>
<dbReference type="EMBL" id="JBHTLQ010000057">
    <property type="protein sequence ID" value="MFD1192427.1"/>
    <property type="molecule type" value="Genomic_DNA"/>
</dbReference>
<reference evidence="3" key="1">
    <citation type="journal article" date="2019" name="Int. J. Syst. Evol. Microbiol.">
        <title>The Global Catalogue of Microorganisms (GCM) 10K type strain sequencing project: providing services to taxonomists for standard genome sequencing and annotation.</title>
        <authorList>
            <consortium name="The Broad Institute Genomics Platform"/>
            <consortium name="The Broad Institute Genome Sequencing Center for Infectious Disease"/>
            <person name="Wu L."/>
            <person name="Ma J."/>
        </authorList>
    </citation>
    <scope>NUCLEOTIDE SEQUENCE [LARGE SCALE GENOMIC DNA]</scope>
    <source>
        <strain evidence="3">CCUG 55074</strain>
    </source>
</reference>
<sequence>MRLDPDILADLAVEITPKAYVRVTPMAHATTPLGAGFGGTRFASPTKAFKVIYLGEDLTTSVAETLVRDRFQGKATRKLLDVEAATWGATEITTRAPLTLIDLRTTGLVRLGVSTEAARGKAQGQGRKLSQAVYDQTDADGLVYSSRLTGRTCICVYDRALPGPLTASPVVELTHLTGLVDALKALNVTLIATP</sequence>
<feature type="domain" description="RES" evidence="1">
    <location>
        <begin position="32"/>
        <end position="171"/>
    </location>
</feature>
<protein>
    <submittedName>
        <fullName evidence="2">RES family NAD+ phosphorylase</fullName>
    </submittedName>
</protein>
<evidence type="ECO:0000259" key="1">
    <source>
        <dbReference type="SMART" id="SM00953"/>
    </source>
</evidence>